<dbReference type="InterPro" id="IPR018289">
    <property type="entry name" value="MULE_transposase_dom"/>
</dbReference>
<feature type="compositionally biased region" description="Polar residues" evidence="2">
    <location>
        <begin position="159"/>
        <end position="168"/>
    </location>
</feature>
<reference evidence="4 5" key="1">
    <citation type="journal article" date="2024" name="Plant Biotechnol. J.">
        <title>Dendrobium thyrsiflorum genome and its molecular insights into genes involved in important horticultural traits.</title>
        <authorList>
            <person name="Chen B."/>
            <person name="Wang J.Y."/>
            <person name="Zheng P.J."/>
            <person name="Li K.L."/>
            <person name="Liang Y.M."/>
            <person name="Chen X.F."/>
            <person name="Zhang C."/>
            <person name="Zhao X."/>
            <person name="He X."/>
            <person name="Zhang G.Q."/>
            <person name="Liu Z.J."/>
            <person name="Xu Q."/>
        </authorList>
    </citation>
    <scope>NUCLEOTIDE SEQUENCE [LARGE SCALE GENOMIC DNA]</scope>
    <source>
        <strain evidence="4">GZMU011</strain>
    </source>
</reference>
<feature type="compositionally biased region" description="Low complexity" evidence="2">
    <location>
        <begin position="860"/>
        <end position="869"/>
    </location>
</feature>
<accession>A0ABD0UP20</accession>
<keyword evidence="1" id="KW-0863">Zinc-finger</keyword>
<organism evidence="4 5">
    <name type="scientific">Dendrobium thyrsiflorum</name>
    <name type="common">Pinecone-like raceme dendrobium</name>
    <name type="synonym">Orchid</name>
    <dbReference type="NCBI Taxonomy" id="117978"/>
    <lineage>
        <taxon>Eukaryota</taxon>
        <taxon>Viridiplantae</taxon>
        <taxon>Streptophyta</taxon>
        <taxon>Embryophyta</taxon>
        <taxon>Tracheophyta</taxon>
        <taxon>Spermatophyta</taxon>
        <taxon>Magnoliopsida</taxon>
        <taxon>Liliopsida</taxon>
        <taxon>Asparagales</taxon>
        <taxon>Orchidaceae</taxon>
        <taxon>Epidendroideae</taxon>
        <taxon>Malaxideae</taxon>
        <taxon>Dendrobiinae</taxon>
        <taxon>Dendrobium</taxon>
    </lineage>
</organism>
<dbReference type="Pfam" id="PF10536">
    <property type="entry name" value="PMD"/>
    <property type="match status" value="1"/>
</dbReference>
<dbReference type="PANTHER" id="PTHR31973:SF195">
    <property type="entry name" value="MUDR FAMILY TRANSPOSASE"/>
    <property type="match status" value="1"/>
</dbReference>
<dbReference type="Pfam" id="PF10551">
    <property type="entry name" value="MULE"/>
    <property type="match status" value="1"/>
</dbReference>
<dbReference type="PROSITE" id="PS50966">
    <property type="entry name" value="ZF_SWIM"/>
    <property type="match status" value="1"/>
</dbReference>
<keyword evidence="1" id="KW-0862">Zinc</keyword>
<evidence type="ECO:0000313" key="5">
    <source>
        <dbReference type="Proteomes" id="UP001552299"/>
    </source>
</evidence>
<sequence length="1488" mass="171094">MSGRDATFILMYGGELQVDANFVPSYYGGRNRPLQVPRNISLEHLKLRVLKALKYDACKFSVDLVCRVPVGNNFIASHVEDDEVCEVILCQASTEFLVMYVEVELISLTGDNNETQMSQRNESSTVHERVRMSAGPSMREPVQEAYEDYIENQETTEPPHLFTQSIPSDNVGYETMSSGSSEQFSEDDTEDHSPVVNDSVVVGNEDIQNIIQDYCSRSIGNEDPMVAQNIYVDTCRTTEEWDQEVEFEAVHEQVTVEEEFSIPTELIEGMCFSSKSDLKFALQGWSIQKNVQYIVIASTTKKYTVACAKHDCQVRPCLWRVHSSQSKRLGGVWKISSNKYQHTCATPILESGHRQCNSHFISFYILPTIRKQMDLKPREIIGRMEAKFNIKVSYMKAWDARRKAIKTVFGSWEESYRTLNLFMEAVVSTMPLTVYRIQSNQSNRFQRLFWAFGPSITGWTYCRPVLSLDGTFLLGKYRGTLLSAIGMDANNGLYPLAFAIVESECTESWIWFLRQVNELIPVVTNRQHLCIISDRHAGIVRGCREIFPNAAHKHCLRHLRENFKKAIRRMGLGDVEFICKKMYTAGNTDDIHVYNRCMSDIKKIKVEIHQWLIDRDVSRWALTHDGGFRYGVMTTNAAESFNGVLKRARGLPVQALVMAIYYNIVQIFLRRLEYITNEEQQSHNYFAPRIQDSLRRVEEESRRMPEPIRINMHEFQVLDMSSRSYRVDILDGRKCICSCGKPLLYHMPCVHVVCCVAMLRRSHLDYVTPYYGMANYKLTYSAEFHHIPNKEEWGEHDPSVGRNPLLPPNFRRRSGRPRTARYRNTMDEARARSDRVCSASSMASEQRQRRKRRPTGGSSGDAAAAATAPPVQLHPSIASLHGIHRAAHPDGGTILEAASHLLMVHEWPVNCPRFMEALRMVGLDCVSQMRYLRMDHHLLTALVERWSPQTNTFHLTVGEMTITLQDVGMILGVQIDGPALVGQPVVGARRRWLTWPDCCDDLLGSHPLPDVVYHDPFDHRISSKFRMGQAHAQTCVPLRWLRWTFWRDSYMDLNELDFWRHVRAYILFIMGCHLLPDTSGSEIHLQYLTIMEDLAVFRTYSLGGAVLAHLYRELSEATRPSRANIAGCIHLLQIWAWEHLHVGRPSLRVPYPVELDGVSVGCRWNEDRLRNLPVGNLTSYRDELDGLLDSQVIWEPYTPEIRAQVAEICHSGEEVWTARVPLISWKRVEWHLPDRVLRQFGLCPSTDVEPMDPSFKRVDGRGKPDMDWMMYHQAYIAIWESRRGYVVSGELLSEDTQYLVHQYIHWYKSWATLYMLKAPVEPPTTAYPRAPTERLLRDFFISTEAILQEDFNGTDDTRQQRNINSVAELCRTLRSQMYIQEQGYFDATSGHDTPFSMTQDAPHYYSGFAGPSSYPDQGPSQDFSYPVSADLEAYLNPDVDPTTLASEGMPEPEVEVEHQHMLRERPRRPPQHYTPGSDALPHRPRRRR</sequence>
<feature type="compositionally biased region" description="Polar residues" evidence="2">
    <location>
        <begin position="114"/>
        <end position="124"/>
    </location>
</feature>
<feature type="domain" description="SWIM-type" evidence="3">
    <location>
        <begin position="725"/>
        <end position="760"/>
    </location>
</feature>
<keyword evidence="1" id="KW-0479">Metal-binding</keyword>
<dbReference type="EMBL" id="JANQDX010000012">
    <property type="protein sequence ID" value="KAL0914315.1"/>
    <property type="molecule type" value="Genomic_DNA"/>
</dbReference>
<dbReference type="Proteomes" id="UP001552299">
    <property type="component" value="Unassembled WGS sequence"/>
</dbReference>
<evidence type="ECO:0000313" key="4">
    <source>
        <dbReference type="EMBL" id="KAL0914315.1"/>
    </source>
</evidence>
<evidence type="ECO:0000259" key="3">
    <source>
        <dbReference type="PROSITE" id="PS50966"/>
    </source>
</evidence>
<dbReference type="InterPro" id="IPR007527">
    <property type="entry name" value="Znf_SWIM"/>
</dbReference>
<feature type="compositionally biased region" description="Basic residues" evidence="2">
    <location>
        <begin position="810"/>
        <end position="821"/>
    </location>
</feature>
<evidence type="ECO:0000256" key="2">
    <source>
        <dbReference type="SAM" id="MobiDB-lite"/>
    </source>
</evidence>
<protein>
    <recommendedName>
        <fullName evidence="3">SWIM-type domain-containing protein</fullName>
    </recommendedName>
</protein>
<feature type="region of interest" description="Disordered" evidence="2">
    <location>
        <begin position="792"/>
        <end position="869"/>
    </location>
</feature>
<name>A0ABD0UP20_DENTH</name>
<comment type="caution">
    <text evidence="4">The sequence shown here is derived from an EMBL/GenBank/DDBJ whole genome shotgun (WGS) entry which is preliminary data.</text>
</comment>
<feature type="compositionally biased region" description="Basic and acidic residues" evidence="2">
    <location>
        <begin position="824"/>
        <end position="835"/>
    </location>
</feature>
<dbReference type="InterPro" id="IPR019557">
    <property type="entry name" value="AminoTfrase-like_pln_mobile"/>
</dbReference>
<proteinExistence type="predicted"/>
<feature type="region of interest" description="Disordered" evidence="2">
    <location>
        <begin position="1438"/>
        <end position="1488"/>
    </location>
</feature>
<feature type="region of interest" description="Disordered" evidence="2">
    <location>
        <begin position="114"/>
        <end position="139"/>
    </location>
</feature>
<dbReference type="PANTHER" id="PTHR31973">
    <property type="entry name" value="POLYPROTEIN, PUTATIVE-RELATED"/>
    <property type="match status" value="1"/>
</dbReference>
<feature type="region of interest" description="Disordered" evidence="2">
    <location>
        <begin position="159"/>
        <end position="193"/>
    </location>
</feature>
<evidence type="ECO:0000256" key="1">
    <source>
        <dbReference type="PROSITE-ProRule" id="PRU00325"/>
    </source>
</evidence>
<feature type="compositionally biased region" description="Basic and acidic residues" evidence="2">
    <location>
        <begin position="1455"/>
        <end position="1464"/>
    </location>
</feature>
<gene>
    <name evidence="4" type="ORF">M5K25_014651</name>
</gene>
<keyword evidence="5" id="KW-1185">Reference proteome</keyword>
<dbReference type="GO" id="GO:0008270">
    <property type="term" value="F:zinc ion binding"/>
    <property type="evidence" value="ECO:0007669"/>
    <property type="project" value="UniProtKB-KW"/>
</dbReference>